<comment type="subcellular location">
    <subcellularLocation>
        <location evidence="1">Cytoplasm</location>
        <location evidence="1">Cytoskeleton</location>
    </subcellularLocation>
</comment>
<feature type="region of interest" description="Disordered" evidence="4">
    <location>
        <begin position="732"/>
        <end position="760"/>
    </location>
</feature>
<dbReference type="GO" id="GO:0008017">
    <property type="term" value="F:microtubule binding"/>
    <property type="evidence" value="ECO:0007669"/>
    <property type="project" value="InterPro"/>
</dbReference>
<feature type="compositionally biased region" description="Polar residues" evidence="4">
    <location>
        <begin position="435"/>
        <end position="447"/>
    </location>
</feature>
<dbReference type="GO" id="GO:0005524">
    <property type="term" value="F:ATP binding"/>
    <property type="evidence" value="ECO:0007669"/>
    <property type="project" value="InterPro"/>
</dbReference>
<feature type="region of interest" description="Disordered" evidence="4">
    <location>
        <begin position="890"/>
        <end position="927"/>
    </location>
</feature>
<feature type="compositionally biased region" description="Basic and acidic residues" evidence="4">
    <location>
        <begin position="640"/>
        <end position="652"/>
    </location>
</feature>
<feature type="compositionally biased region" description="Polar residues" evidence="4">
    <location>
        <begin position="550"/>
        <end position="563"/>
    </location>
</feature>
<dbReference type="GO" id="GO:0005856">
    <property type="term" value="C:cytoskeleton"/>
    <property type="evidence" value="ECO:0007669"/>
    <property type="project" value="UniProtKB-SubCell"/>
</dbReference>
<feature type="compositionally biased region" description="Low complexity" evidence="4">
    <location>
        <begin position="1093"/>
        <end position="1108"/>
    </location>
</feature>
<evidence type="ECO:0000313" key="6">
    <source>
        <dbReference type="EMBL" id="GFR90569.1"/>
    </source>
</evidence>
<feature type="compositionally biased region" description="Low complexity" evidence="4">
    <location>
        <begin position="657"/>
        <end position="671"/>
    </location>
</feature>
<feature type="compositionally biased region" description="Polar residues" evidence="4">
    <location>
        <begin position="909"/>
        <end position="927"/>
    </location>
</feature>
<organism evidence="6 7">
    <name type="scientific">Elysia marginata</name>
    <dbReference type="NCBI Taxonomy" id="1093978"/>
    <lineage>
        <taxon>Eukaryota</taxon>
        <taxon>Metazoa</taxon>
        <taxon>Spiralia</taxon>
        <taxon>Lophotrochozoa</taxon>
        <taxon>Mollusca</taxon>
        <taxon>Gastropoda</taxon>
        <taxon>Heterobranchia</taxon>
        <taxon>Euthyneura</taxon>
        <taxon>Panpulmonata</taxon>
        <taxon>Sacoglossa</taxon>
        <taxon>Placobranchoidea</taxon>
        <taxon>Plakobranchidae</taxon>
        <taxon>Elysia</taxon>
    </lineage>
</organism>
<feature type="compositionally biased region" description="Basic and acidic residues" evidence="4">
    <location>
        <begin position="535"/>
        <end position="549"/>
    </location>
</feature>
<dbReference type="GO" id="GO:0003777">
    <property type="term" value="F:microtubule motor activity"/>
    <property type="evidence" value="ECO:0007669"/>
    <property type="project" value="InterPro"/>
</dbReference>
<dbReference type="InterPro" id="IPR001752">
    <property type="entry name" value="Kinesin_motor_dom"/>
</dbReference>
<dbReference type="PANTHER" id="PTHR21608:SF7">
    <property type="entry name" value="KINESIN-LIKE PROTEIN CG14535"/>
    <property type="match status" value="1"/>
</dbReference>
<dbReference type="EMBL" id="BMAT01001690">
    <property type="protein sequence ID" value="GFR90569.1"/>
    <property type="molecule type" value="Genomic_DNA"/>
</dbReference>
<evidence type="ECO:0000256" key="2">
    <source>
        <dbReference type="ARBA" id="ARBA00023212"/>
    </source>
</evidence>
<feature type="compositionally biased region" description="Polar residues" evidence="4">
    <location>
        <begin position="460"/>
        <end position="474"/>
    </location>
</feature>
<feature type="region of interest" description="Disordered" evidence="4">
    <location>
        <begin position="365"/>
        <end position="672"/>
    </location>
</feature>
<feature type="compositionally biased region" description="Basic and acidic residues" evidence="4">
    <location>
        <begin position="1210"/>
        <end position="1244"/>
    </location>
</feature>
<feature type="compositionally biased region" description="Polar residues" evidence="4">
    <location>
        <begin position="516"/>
        <end position="533"/>
    </location>
</feature>
<evidence type="ECO:0000259" key="5">
    <source>
        <dbReference type="PROSITE" id="PS50067"/>
    </source>
</evidence>
<reference evidence="6 7" key="1">
    <citation type="journal article" date="2021" name="Elife">
        <title>Chloroplast acquisition without the gene transfer in kleptoplastic sea slugs, Plakobranchus ocellatus.</title>
        <authorList>
            <person name="Maeda T."/>
            <person name="Takahashi S."/>
            <person name="Yoshida T."/>
            <person name="Shimamura S."/>
            <person name="Takaki Y."/>
            <person name="Nagai Y."/>
            <person name="Toyoda A."/>
            <person name="Suzuki Y."/>
            <person name="Arimoto A."/>
            <person name="Ishii H."/>
            <person name="Satoh N."/>
            <person name="Nishiyama T."/>
            <person name="Hasebe M."/>
            <person name="Maruyama T."/>
            <person name="Minagawa J."/>
            <person name="Obokata J."/>
            <person name="Shigenobu S."/>
        </authorList>
    </citation>
    <scope>NUCLEOTIDE SEQUENCE [LARGE SCALE GENOMIC DNA]</scope>
</reference>
<proteinExistence type="inferred from homology"/>
<feature type="compositionally biased region" description="Polar residues" evidence="4">
    <location>
        <begin position="577"/>
        <end position="588"/>
    </location>
</feature>
<feature type="compositionally biased region" description="Basic and acidic residues" evidence="4">
    <location>
        <begin position="1141"/>
        <end position="1156"/>
    </location>
</feature>
<dbReference type="InterPro" id="IPR027640">
    <property type="entry name" value="Kinesin-like_fam"/>
</dbReference>
<feature type="compositionally biased region" description="Polar residues" evidence="4">
    <location>
        <begin position="617"/>
        <end position="630"/>
    </location>
</feature>
<dbReference type="Gene3D" id="1.20.58.1980">
    <property type="match status" value="1"/>
</dbReference>
<comment type="similarity">
    <text evidence="3">Belongs to the TRAFAC class myosin-kinesin ATPase superfamily. Kinesin family.</text>
</comment>
<feature type="compositionally biased region" description="Polar residues" evidence="4">
    <location>
        <begin position="737"/>
        <end position="746"/>
    </location>
</feature>
<feature type="domain" description="Kinesin motor" evidence="5">
    <location>
        <begin position="1"/>
        <end position="111"/>
    </location>
</feature>
<feature type="compositionally biased region" description="Low complexity" evidence="4">
    <location>
        <begin position="1180"/>
        <end position="1204"/>
    </location>
</feature>
<keyword evidence="2" id="KW-0206">Cytoskeleton</keyword>
<protein>
    <submittedName>
        <fullName evidence="6">Kinesin-like protein KIF26A</fullName>
    </submittedName>
</protein>
<feature type="compositionally biased region" description="Basic and acidic residues" evidence="4">
    <location>
        <begin position="183"/>
        <end position="194"/>
    </location>
</feature>
<accession>A0AAV4GYT2</accession>
<sequence length="1307" mass="140640">MTSVRHGSKTDDDDRLQRNLGRMVIVKPPVILAKRSVASLMTRQSIQACVPDLVRELRVKRFQDSKIAQLLRDSLGNLSCRTCMIAHVSSAVPHYNESLQVIQLAARIHRMKRRRTKFSSTSSEDSSTDGDVKFRRPYRGMRMGTLREDVLYLSSHSDPDYTSSSEQSCDTVIYIGANGQSLSDRELTDNEGPPRHVPRTNPRLPRRPSGSRSSGDDSDSGRSMRSVRSVESGRLPVRRLMSASPTPGCGAPPGLVKVGAQSMPGSPKTGLVKMAQRVGVQSKCVPSDGSSLSMASSSGEGRPTKMHCHSSQSKLAKAIHDKKEPMPGEQWVDGPGAAIYPEKANSEMWVDGPDVFVVQHQPLPAALPTTSPSRQQHHQRGDTGVPPSSSSSVAQAHHHHHRSESMSSRSRPAPKKVNSEEHWVDGPREMLASGSVASSQPMHTTCKTIEPARDTGSKPGLQQTPKPTIISTGVSDKALKQALTKHIQESKERPESHQSTDSGSSLAVETAESRPVSFTSSEDQQCQGSSSKAAGTKDSESPYDTRPDSNQRLLDQHTPSAYNKCSKPEASHVPRLQKSQLPGSSSPTHRVAQWIKSVANEQGQGHEVTAPPVITDQPGQSPHQPHQAANTVAMADAETNTEHDSDFERMAEENGLPSSSSDESPGNSPASGVAVALSAATHGNKCNNSVMLDTSLDSSFDNSLLNAESVYEMEVEERLDFMKAKDGSRLAADVDNETFSSQSCSNRDGEEEGEEGERDAQAGEIESLLVKHTKVLTEHRQTAQIDKHLARDGKPGALIRQNSPRLADYDVSGKKEMCRALISRKPDGASNPNLSELFFEERCVQHAHVYQNPLETLHVTSSAKALDTSCLCDNEQLQREELGAGEGMAKLASKDKPPLPGKPLPPISRHQSILTQPSTISGSKPSCSSRSIYCTAKPLHHSTVKDPVIPAGGKLSSPKTKGKFFRGGDKSGGSPTCSSSSGVSSATSSPVVSSSSPAALKSAGKCSSPVPSSKLPTFCSSRTSSTCSKDKTRKREKEKDGNKGTILRNVQLINTGGHKGRGNDSDSGNDSGIVAHEQRLLSPYATVTKPRTQSHSSSGHGSDQSTISTEVHPGHSRTGTKTETLHGGGGGGGTSSGYESMLRDSEAGTSSDHEESGSESSTDRNTGANKRQRGTRRSRSAPARSPESSPASSSQPSQTGSRSAGPAHRAWVDTRHLDKVKDEPLELKHYDTEEVERLNRRRGEDSEDTALLEGRSKNGSGRLEDTTADLSDSKDRIEVERNGWSFDCKMLLCFSCKSNSKQPPIDV</sequence>
<feature type="compositionally biased region" description="Basic and acidic residues" evidence="4">
    <location>
        <begin position="417"/>
        <end position="428"/>
    </location>
</feature>
<feature type="region of interest" description="Disordered" evidence="4">
    <location>
        <begin position="944"/>
        <end position="1270"/>
    </location>
</feature>
<gene>
    <name evidence="6" type="ORF">ElyMa_000821900</name>
</gene>
<feature type="region of interest" description="Disordered" evidence="4">
    <location>
        <begin position="113"/>
        <end position="136"/>
    </location>
</feature>
<comment type="caution">
    <text evidence="6">The sequence shown here is derived from an EMBL/GenBank/DDBJ whole genome shotgun (WGS) entry which is preliminary data.</text>
</comment>
<keyword evidence="2" id="KW-0963">Cytoplasm</keyword>
<evidence type="ECO:0000256" key="3">
    <source>
        <dbReference type="PROSITE-ProRule" id="PRU00283"/>
    </source>
</evidence>
<dbReference type="GO" id="GO:0007018">
    <property type="term" value="P:microtubule-based movement"/>
    <property type="evidence" value="ECO:0007669"/>
    <property type="project" value="InterPro"/>
</dbReference>
<comment type="caution">
    <text evidence="3">Lacks conserved residue(s) required for the propagation of feature annotation.</text>
</comment>
<name>A0AAV4GYT2_9GAST</name>
<keyword evidence="7" id="KW-1185">Reference proteome</keyword>
<feature type="region of interest" description="Disordered" evidence="4">
    <location>
        <begin position="180"/>
        <end position="253"/>
    </location>
</feature>
<feature type="compositionally biased region" description="Low complexity" evidence="4">
    <location>
        <begin position="287"/>
        <end position="301"/>
    </location>
</feature>
<dbReference type="PROSITE" id="PS50067">
    <property type="entry name" value="KINESIN_MOTOR_2"/>
    <property type="match status" value="1"/>
</dbReference>
<dbReference type="InterPro" id="IPR027417">
    <property type="entry name" value="P-loop_NTPase"/>
</dbReference>
<dbReference type="Proteomes" id="UP000762676">
    <property type="component" value="Unassembled WGS sequence"/>
</dbReference>
<feature type="region of interest" description="Disordered" evidence="4">
    <location>
        <begin position="283"/>
        <end position="307"/>
    </location>
</feature>
<feature type="compositionally biased region" description="Low complexity" evidence="4">
    <location>
        <begin position="221"/>
        <end position="234"/>
    </location>
</feature>
<dbReference type="Pfam" id="PF00225">
    <property type="entry name" value="Kinesin"/>
    <property type="match status" value="1"/>
</dbReference>
<evidence type="ECO:0000256" key="4">
    <source>
        <dbReference type="SAM" id="MobiDB-lite"/>
    </source>
</evidence>
<feature type="compositionally biased region" description="Basic and acidic residues" evidence="4">
    <location>
        <begin position="486"/>
        <end position="498"/>
    </location>
</feature>
<feature type="compositionally biased region" description="Low complexity" evidence="4">
    <location>
        <begin position="972"/>
        <end position="999"/>
    </location>
</feature>
<dbReference type="SUPFAM" id="SSF52540">
    <property type="entry name" value="P-loop containing nucleoside triphosphate hydrolases"/>
    <property type="match status" value="1"/>
</dbReference>
<feature type="compositionally biased region" description="Basic residues" evidence="4">
    <location>
        <begin position="1170"/>
        <end position="1179"/>
    </location>
</feature>
<feature type="compositionally biased region" description="Basic and acidic residues" evidence="4">
    <location>
        <begin position="1028"/>
        <end position="1042"/>
    </location>
</feature>
<evidence type="ECO:0000256" key="1">
    <source>
        <dbReference type="ARBA" id="ARBA00004245"/>
    </source>
</evidence>
<evidence type="ECO:0000313" key="7">
    <source>
        <dbReference type="Proteomes" id="UP000762676"/>
    </source>
</evidence>
<feature type="compositionally biased region" description="Gly residues" evidence="4">
    <location>
        <begin position="1126"/>
        <end position="1135"/>
    </location>
</feature>
<feature type="compositionally biased region" description="Low complexity" evidence="4">
    <location>
        <begin position="386"/>
        <end position="395"/>
    </location>
</feature>
<dbReference type="PANTHER" id="PTHR21608">
    <property type="entry name" value="KINESIN-LIKE PROTEIN CG14535"/>
    <property type="match status" value="1"/>
</dbReference>